<evidence type="ECO:0000313" key="3">
    <source>
        <dbReference type="EMBL" id="KAL2053021.1"/>
    </source>
</evidence>
<dbReference type="InterPro" id="IPR023631">
    <property type="entry name" value="Amidase_dom"/>
</dbReference>
<dbReference type="EMBL" id="JBHFEH010000023">
    <property type="protein sequence ID" value="KAL2053021.1"/>
    <property type="molecule type" value="Genomic_DNA"/>
</dbReference>
<keyword evidence="1" id="KW-0732">Signal</keyword>
<accession>A0ABR4B578</accession>
<feature type="domain" description="Amidase" evidence="2">
    <location>
        <begin position="65"/>
        <end position="168"/>
    </location>
</feature>
<protein>
    <recommendedName>
        <fullName evidence="2">Amidase domain-containing protein</fullName>
    </recommendedName>
</protein>
<dbReference type="InterPro" id="IPR036928">
    <property type="entry name" value="AS_sf"/>
</dbReference>
<dbReference type="SUPFAM" id="SSF75304">
    <property type="entry name" value="Amidase signature (AS) enzymes"/>
    <property type="match status" value="1"/>
</dbReference>
<proteinExistence type="predicted"/>
<comment type="caution">
    <text evidence="3">The sequence shown here is derived from an EMBL/GenBank/DDBJ whole genome shotgun (WGS) entry which is preliminary data.</text>
</comment>
<reference evidence="3 4" key="1">
    <citation type="submission" date="2024-09" db="EMBL/GenBank/DDBJ databases">
        <title>Rethinking Asexuality: The Enigmatic Case of Functional Sexual Genes in Lepraria (Stereocaulaceae).</title>
        <authorList>
            <person name="Doellman M."/>
            <person name="Sun Y."/>
            <person name="Barcenas-Pena A."/>
            <person name="Lumbsch H.T."/>
            <person name="Grewe F."/>
        </authorList>
    </citation>
    <scope>NUCLEOTIDE SEQUENCE [LARGE SCALE GENOMIC DNA]</scope>
    <source>
        <strain evidence="3 4">Grewe 0041</strain>
    </source>
</reference>
<feature type="signal peptide" evidence="1">
    <location>
        <begin position="1"/>
        <end position="19"/>
    </location>
</feature>
<dbReference type="Proteomes" id="UP001590951">
    <property type="component" value="Unassembled WGS sequence"/>
</dbReference>
<dbReference type="PANTHER" id="PTHR42678">
    <property type="entry name" value="AMIDASE"/>
    <property type="match status" value="1"/>
</dbReference>
<sequence length="170" mass="18137">MLRTSLLVGLVYVSSHVLAASLSDHVTYQCSGKSLLPGLPRLDEASVDDLNILQASGAVTSVDYKTYIERINEVNPLLRAVSERNLSALLIASSLDAERAAGRVRGPLHGILILIKGNIATQDLTNNTAGSYAFLGATVTRESTVISRPRTPGAVFLGKATMGEWAQMRS</sequence>
<keyword evidence="4" id="KW-1185">Reference proteome</keyword>
<organism evidence="3 4">
    <name type="scientific">Lepraria finkii</name>
    <dbReference type="NCBI Taxonomy" id="1340010"/>
    <lineage>
        <taxon>Eukaryota</taxon>
        <taxon>Fungi</taxon>
        <taxon>Dikarya</taxon>
        <taxon>Ascomycota</taxon>
        <taxon>Pezizomycotina</taxon>
        <taxon>Lecanoromycetes</taxon>
        <taxon>OSLEUM clade</taxon>
        <taxon>Lecanoromycetidae</taxon>
        <taxon>Lecanorales</taxon>
        <taxon>Lecanorineae</taxon>
        <taxon>Stereocaulaceae</taxon>
        <taxon>Lepraria</taxon>
    </lineage>
</organism>
<evidence type="ECO:0000259" key="2">
    <source>
        <dbReference type="Pfam" id="PF01425"/>
    </source>
</evidence>
<evidence type="ECO:0000313" key="4">
    <source>
        <dbReference type="Proteomes" id="UP001590951"/>
    </source>
</evidence>
<dbReference type="Gene3D" id="3.90.1300.10">
    <property type="entry name" value="Amidase signature (AS) domain"/>
    <property type="match status" value="1"/>
</dbReference>
<evidence type="ECO:0000256" key="1">
    <source>
        <dbReference type="SAM" id="SignalP"/>
    </source>
</evidence>
<feature type="chain" id="PRO_5046028017" description="Amidase domain-containing protein" evidence="1">
    <location>
        <begin position="20"/>
        <end position="170"/>
    </location>
</feature>
<dbReference type="Pfam" id="PF01425">
    <property type="entry name" value="Amidase"/>
    <property type="match status" value="1"/>
</dbReference>
<name>A0ABR4B578_9LECA</name>
<gene>
    <name evidence="3" type="ORF">ABVK25_006658</name>
</gene>
<dbReference type="PANTHER" id="PTHR42678:SF34">
    <property type="entry name" value="OS04G0183300 PROTEIN"/>
    <property type="match status" value="1"/>
</dbReference>